<dbReference type="InterPro" id="IPR045863">
    <property type="entry name" value="CorA_TM1_TM2"/>
</dbReference>
<evidence type="ECO:0000256" key="5">
    <source>
        <dbReference type="ARBA" id="ARBA00022692"/>
    </source>
</evidence>
<dbReference type="Gene3D" id="3.30.460.20">
    <property type="entry name" value="CorA soluble domain-like"/>
    <property type="match status" value="1"/>
</dbReference>
<keyword evidence="10" id="KW-1185">Reference proteome</keyword>
<evidence type="ECO:0000256" key="4">
    <source>
        <dbReference type="ARBA" id="ARBA00022475"/>
    </source>
</evidence>
<keyword evidence="5 8" id="KW-0812">Transmembrane</keyword>
<sequence>MISAIVYDVGHVEHFTIDSEADLTAAREAPGTTWVRVSAPTLDEQRQIADAFGLHPLELEDIRDDVRPKTEEFDGHTFVLVKTVALERGETTFEEEVRTQPVGLFVGDDWLVTVSIEDERIPAVSDVWQSVENQEGRTLKQGPDFAAYRVIDRVVSEYFALLDTVGDTIEEIEELILSTPDETLIEDLNAVRRDLLSFRKVVWPMREAVGTLARGDAEGVRETTEKYYRDVYDHLVEIVDLTETYRDLTRGTRDIYLNVVSQSTNEVMKRLTVVATIFIPLTFVVGVYGMNFGDHATNLPELTWPYAYPAVVVGMALVTGILLVYFRTEGWI</sequence>
<dbReference type="NCBIfam" id="TIGR00383">
    <property type="entry name" value="corA"/>
    <property type="match status" value="1"/>
</dbReference>
<dbReference type="Pfam" id="PF01544">
    <property type="entry name" value="CorA"/>
    <property type="match status" value="1"/>
</dbReference>
<dbReference type="InterPro" id="IPR045861">
    <property type="entry name" value="CorA_cytoplasmic_dom"/>
</dbReference>
<reference evidence="10" key="1">
    <citation type="submission" date="2016-10" db="EMBL/GenBank/DDBJ databases">
        <authorList>
            <person name="Varghese N."/>
            <person name="Submissions S."/>
        </authorList>
    </citation>
    <scope>NUCLEOTIDE SEQUENCE [LARGE SCALE GENOMIC DNA]</scope>
    <source>
        <strain evidence="10">CGMCC 1.10118</strain>
    </source>
</reference>
<dbReference type="PANTHER" id="PTHR46494:SF1">
    <property type="entry name" value="CORA FAMILY METAL ION TRANSPORTER (EUROFUNG)"/>
    <property type="match status" value="1"/>
</dbReference>
<dbReference type="STRING" id="660517.SAMN04487946_101440"/>
<evidence type="ECO:0000313" key="9">
    <source>
        <dbReference type="EMBL" id="SDX63050.1"/>
    </source>
</evidence>
<keyword evidence="4 8" id="KW-1003">Cell membrane</keyword>
<evidence type="ECO:0000256" key="7">
    <source>
        <dbReference type="ARBA" id="ARBA00023136"/>
    </source>
</evidence>
<dbReference type="SUPFAM" id="SSF144083">
    <property type="entry name" value="Magnesium transport protein CorA, transmembrane region"/>
    <property type="match status" value="1"/>
</dbReference>
<gene>
    <name evidence="8" type="primary">corA</name>
    <name evidence="9" type="ORF">SAMN04487946_101440</name>
</gene>
<dbReference type="CDD" id="cd12828">
    <property type="entry name" value="TmCorA-like_1"/>
    <property type="match status" value="1"/>
</dbReference>
<dbReference type="InterPro" id="IPR002523">
    <property type="entry name" value="MgTranspt_CorA/ZnTranspt_ZntB"/>
</dbReference>
<comment type="subcellular location">
    <subcellularLocation>
        <location evidence="1">Cell membrane</location>
        <topology evidence="1">Multi-pass membrane protein</topology>
    </subcellularLocation>
    <subcellularLocation>
        <location evidence="8">Membrane</location>
        <topology evidence="8">Multi-pass membrane protein</topology>
    </subcellularLocation>
</comment>
<organism evidence="9 10">
    <name type="scientific">Halobellus clavatus</name>
    <dbReference type="NCBI Taxonomy" id="660517"/>
    <lineage>
        <taxon>Archaea</taxon>
        <taxon>Methanobacteriati</taxon>
        <taxon>Methanobacteriota</taxon>
        <taxon>Stenosarchaea group</taxon>
        <taxon>Halobacteria</taxon>
        <taxon>Halobacteriales</taxon>
        <taxon>Haloferacaceae</taxon>
        <taxon>Halobellus</taxon>
    </lineage>
</organism>
<dbReference type="GO" id="GO:0015095">
    <property type="term" value="F:magnesium ion transmembrane transporter activity"/>
    <property type="evidence" value="ECO:0007669"/>
    <property type="project" value="UniProtKB-UniRule"/>
</dbReference>
<keyword evidence="7 8" id="KW-0472">Membrane</keyword>
<dbReference type="OrthoDB" id="28779at2157"/>
<name>A0A1H3D9S4_9EURY</name>
<dbReference type="InterPro" id="IPR004488">
    <property type="entry name" value="Mg/Co-transport_prot_CorA"/>
</dbReference>
<dbReference type="AlphaFoldDB" id="A0A1H3D9S4"/>
<dbReference type="GO" id="GO:0015087">
    <property type="term" value="F:cobalt ion transmembrane transporter activity"/>
    <property type="evidence" value="ECO:0007669"/>
    <property type="project" value="UniProtKB-UniRule"/>
</dbReference>
<feature type="transmembrane region" description="Helical" evidence="8">
    <location>
        <begin position="271"/>
        <end position="290"/>
    </location>
</feature>
<evidence type="ECO:0000256" key="8">
    <source>
        <dbReference type="RuleBase" id="RU362010"/>
    </source>
</evidence>
<dbReference type="Proteomes" id="UP000199170">
    <property type="component" value="Unassembled WGS sequence"/>
</dbReference>
<comment type="function">
    <text evidence="8">Mediates influx of magnesium ions.</text>
</comment>
<evidence type="ECO:0000256" key="3">
    <source>
        <dbReference type="ARBA" id="ARBA00022448"/>
    </source>
</evidence>
<evidence type="ECO:0000256" key="2">
    <source>
        <dbReference type="ARBA" id="ARBA00009765"/>
    </source>
</evidence>
<feature type="transmembrane region" description="Helical" evidence="8">
    <location>
        <begin position="306"/>
        <end position="326"/>
    </location>
</feature>
<keyword evidence="3 8" id="KW-0813">Transport</keyword>
<dbReference type="GO" id="GO:0000287">
    <property type="term" value="F:magnesium ion binding"/>
    <property type="evidence" value="ECO:0007669"/>
    <property type="project" value="TreeGrafter"/>
</dbReference>
<keyword evidence="8" id="KW-0460">Magnesium</keyword>
<comment type="similarity">
    <text evidence="2 8">Belongs to the CorA metal ion transporter (MIT) (TC 1.A.35) family.</text>
</comment>
<dbReference type="FunFam" id="1.20.58.340:FF:000012">
    <property type="entry name" value="Magnesium transport protein CorA"/>
    <property type="match status" value="1"/>
</dbReference>
<keyword evidence="8" id="KW-0406">Ion transport</keyword>
<dbReference type="EMBL" id="FNPB01000001">
    <property type="protein sequence ID" value="SDX63050.1"/>
    <property type="molecule type" value="Genomic_DNA"/>
</dbReference>
<dbReference type="GO" id="GO:0005886">
    <property type="term" value="C:plasma membrane"/>
    <property type="evidence" value="ECO:0007669"/>
    <property type="project" value="UniProtKB-SubCell"/>
</dbReference>
<dbReference type="Gene3D" id="1.20.58.340">
    <property type="entry name" value="Magnesium transport protein CorA, transmembrane region"/>
    <property type="match status" value="2"/>
</dbReference>
<dbReference type="SUPFAM" id="SSF143865">
    <property type="entry name" value="CorA soluble domain-like"/>
    <property type="match status" value="1"/>
</dbReference>
<evidence type="ECO:0000313" key="10">
    <source>
        <dbReference type="Proteomes" id="UP000199170"/>
    </source>
</evidence>
<protein>
    <recommendedName>
        <fullName evidence="8">Magnesium transport protein CorA</fullName>
    </recommendedName>
</protein>
<dbReference type="PANTHER" id="PTHR46494">
    <property type="entry name" value="CORA FAMILY METAL ION TRANSPORTER (EUROFUNG)"/>
    <property type="match status" value="1"/>
</dbReference>
<keyword evidence="6 8" id="KW-1133">Transmembrane helix</keyword>
<dbReference type="GO" id="GO:0050897">
    <property type="term" value="F:cobalt ion binding"/>
    <property type="evidence" value="ECO:0007669"/>
    <property type="project" value="TreeGrafter"/>
</dbReference>
<dbReference type="RefSeq" id="WP_089764643.1">
    <property type="nucleotide sequence ID" value="NZ_FNPB01000001.1"/>
</dbReference>
<proteinExistence type="inferred from homology"/>
<evidence type="ECO:0000256" key="6">
    <source>
        <dbReference type="ARBA" id="ARBA00022989"/>
    </source>
</evidence>
<accession>A0A1H3D9S4</accession>
<evidence type="ECO:0000256" key="1">
    <source>
        <dbReference type="ARBA" id="ARBA00004651"/>
    </source>
</evidence>